<evidence type="ECO:0000256" key="3">
    <source>
        <dbReference type="ARBA" id="ARBA00022763"/>
    </source>
</evidence>
<dbReference type="InterPro" id="IPR006638">
    <property type="entry name" value="Elp3/MiaA/NifB-like_rSAM"/>
</dbReference>
<dbReference type="Proteomes" id="UP001524383">
    <property type="component" value="Unassembled WGS sequence"/>
</dbReference>
<dbReference type="GO" id="GO:0046872">
    <property type="term" value="F:metal ion binding"/>
    <property type="evidence" value="ECO:0007669"/>
    <property type="project" value="UniProtKB-KW"/>
</dbReference>
<keyword evidence="1" id="KW-0949">S-adenosyl-L-methionine</keyword>
<keyword evidence="9" id="KW-1185">Reference proteome</keyword>
<proteinExistence type="predicted"/>
<evidence type="ECO:0000313" key="8">
    <source>
        <dbReference type="EMBL" id="MCQ1537969.1"/>
    </source>
</evidence>
<dbReference type="SUPFAM" id="SSF47781">
    <property type="entry name" value="RuvA domain 2-like"/>
    <property type="match status" value="1"/>
</dbReference>
<dbReference type="InterPro" id="IPR010994">
    <property type="entry name" value="RuvA_2-like"/>
</dbReference>
<evidence type="ECO:0000256" key="5">
    <source>
        <dbReference type="ARBA" id="ARBA00023014"/>
    </source>
</evidence>
<dbReference type="CDD" id="cd01335">
    <property type="entry name" value="Radical_SAM"/>
    <property type="match status" value="1"/>
</dbReference>
<keyword evidence="5" id="KW-0411">Iron-sulfur</keyword>
<dbReference type="GO" id="GO:0016787">
    <property type="term" value="F:hydrolase activity"/>
    <property type="evidence" value="ECO:0007669"/>
    <property type="project" value="UniProtKB-ARBA"/>
</dbReference>
<dbReference type="GO" id="GO:0051536">
    <property type="term" value="F:iron-sulfur cluster binding"/>
    <property type="evidence" value="ECO:0007669"/>
    <property type="project" value="UniProtKB-KW"/>
</dbReference>
<dbReference type="InterPro" id="IPR000445">
    <property type="entry name" value="HhH_motif"/>
</dbReference>
<dbReference type="Pfam" id="PF00633">
    <property type="entry name" value="HHH"/>
    <property type="match status" value="1"/>
</dbReference>
<dbReference type="Gene3D" id="1.10.150.320">
    <property type="entry name" value="Photosystem II 12 kDa extrinsic protein"/>
    <property type="match status" value="1"/>
</dbReference>
<evidence type="ECO:0000259" key="7">
    <source>
        <dbReference type="PROSITE" id="PS51918"/>
    </source>
</evidence>
<dbReference type="GO" id="GO:0140097">
    <property type="term" value="F:catalytic activity, acting on DNA"/>
    <property type="evidence" value="ECO:0007669"/>
    <property type="project" value="UniProtKB-ARBA"/>
</dbReference>
<dbReference type="RefSeq" id="WP_255331902.1">
    <property type="nucleotide sequence ID" value="NZ_VOTZ01000004.1"/>
</dbReference>
<dbReference type="InterPro" id="IPR058240">
    <property type="entry name" value="rSAM_sf"/>
</dbReference>
<comment type="caution">
    <text evidence="8">The sequence shown here is derived from an EMBL/GenBank/DDBJ whole genome shotgun (WGS) entry which is preliminary data.</text>
</comment>
<keyword evidence="6" id="KW-0234">DNA repair</keyword>
<dbReference type="GO" id="GO:0006281">
    <property type="term" value="P:DNA repair"/>
    <property type="evidence" value="ECO:0007669"/>
    <property type="project" value="UniProtKB-KW"/>
</dbReference>
<organism evidence="8 9">
    <name type="scientific">Methanocalculus taiwanensis</name>
    <dbReference type="NCBI Taxonomy" id="106207"/>
    <lineage>
        <taxon>Archaea</taxon>
        <taxon>Methanobacteriati</taxon>
        <taxon>Methanobacteriota</taxon>
        <taxon>Stenosarchaea group</taxon>
        <taxon>Methanomicrobia</taxon>
        <taxon>Methanomicrobiales</taxon>
        <taxon>Methanocalculaceae</taxon>
        <taxon>Methanocalculus</taxon>
    </lineage>
</organism>
<dbReference type="EMBL" id="VOTZ01000004">
    <property type="protein sequence ID" value="MCQ1537969.1"/>
    <property type="molecule type" value="Genomic_DNA"/>
</dbReference>
<dbReference type="SFLD" id="SFLDS00029">
    <property type="entry name" value="Radical_SAM"/>
    <property type="match status" value="1"/>
</dbReference>
<sequence>MSEQLRKLQALSRSCFDLAAADSGRESAMVRGGYLKMLLHGRCSFDCAYCGICQRENAPAFAPKELAELICTLWKSGRITGLFLSTGIPRDCQESMDDLIEAATLMRRGGFAGYLHLEVVPGALRTDINEAAKLANRISINLEAVSKDRLSEIASVKNYESDLLRRHAWVAEAAPGRHTTQIVVGAAAETDDEIISFMHREYRDLSPASIYYSGLVPLPGTPLAAAAPANPARMKSLYAVDALVRDYGYSPDETASAIDEEGRLLPGDPKINCAGRIRIDPLSASREELIRVPGIGPKAAERVITMRSAGRTVTETMLREAGVVMKRAGAYLVVGGSVQGRLSSLTYTPASSTGTSRHPRP</sequence>
<protein>
    <submittedName>
        <fullName evidence="8">Radical SAM protein</fullName>
    </submittedName>
</protein>
<reference evidence="8 9" key="1">
    <citation type="submission" date="2019-08" db="EMBL/GenBank/DDBJ databases">
        <authorList>
            <person name="Chen S.-C."/>
            <person name="Lai M.-C."/>
            <person name="You Y.-T."/>
        </authorList>
    </citation>
    <scope>NUCLEOTIDE SEQUENCE [LARGE SCALE GENOMIC DNA]</scope>
    <source>
        <strain evidence="8 9">P2F9704a</strain>
    </source>
</reference>
<evidence type="ECO:0000256" key="6">
    <source>
        <dbReference type="ARBA" id="ARBA00023204"/>
    </source>
</evidence>
<dbReference type="Pfam" id="PF04055">
    <property type="entry name" value="Radical_SAM"/>
    <property type="match status" value="1"/>
</dbReference>
<accession>A0ABD4TIF4</accession>
<keyword evidence="4" id="KW-0408">Iron</keyword>
<feature type="domain" description="Radical SAM core" evidence="7">
    <location>
        <begin position="22"/>
        <end position="253"/>
    </location>
</feature>
<keyword evidence="2" id="KW-0479">Metal-binding</keyword>
<dbReference type="SFLD" id="SFLDG01102">
    <property type="entry name" value="Uncharacterised_Radical_SAM_Su"/>
    <property type="match status" value="1"/>
</dbReference>
<evidence type="ECO:0000256" key="1">
    <source>
        <dbReference type="ARBA" id="ARBA00022691"/>
    </source>
</evidence>
<evidence type="ECO:0000313" key="9">
    <source>
        <dbReference type="Proteomes" id="UP001524383"/>
    </source>
</evidence>
<name>A0ABD4TIF4_9EURY</name>
<dbReference type="PROSITE" id="PS51918">
    <property type="entry name" value="RADICAL_SAM"/>
    <property type="match status" value="1"/>
</dbReference>
<evidence type="ECO:0000256" key="2">
    <source>
        <dbReference type="ARBA" id="ARBA00022723"/>
    </source>
</evidence>
<dbReference type="AlphaFoldDB" id="A0ABD4TIF4"/>
<gene>
    <name evidence="8" type="ORF">FTO68_03060</name>
</gene>
<dbReference type="InterPro" id="IPR023874">
    <property type="entry name" value="DNA_rSAM_put"/>
</dbReference>
<dbReference type="Gene3D" id="3.20.20.70">
    <property type="entry name" value="Aldolase class I"/>
    <property type="match status" value="1"/>
</dbReference>
<dbReference type="SUPFAM" id="SSF102114">
    <property type="entry name" value="Radical SAM enzymes"/>
    <property type="match status" value="1"/>
</dbReference>
<dbReference type="SMART" id="SM00729">
    <property type="entry name" value="Elp3"/>
    <property type="match status" value="1"/>
</dbReference>
<dbReference type="InterPro" id="IPR013785">
    <property type="entry name" value="Aldolase_TIM"/>
</dbReference>
<dbReference type="InterPro" id="IPR007197">
    <property type="entry name" value="rSAM"/>
</dbReference>
<keyword evidence="3" id="KW-0227">DNA damage</keyword>
<evidence type="ECO:0000256" key="4">
    <source>
        <dbReference type="ARBA" id="ARBA00023004"/>
    </source>
</evidence>